<dbReference type="Gene3D" id="3.30.2310.20">
    <property type="entry name" value="RelE-like"/>
    <property type="match status" value="1"/>
</dbReference>
<reference evidence="2 3" key="1">
    <citation type="submission" date="2020-07" db="EMBL/GenBank/DDBJ databases">
        <authorList>
            <person name="Feng X."/>
        </authorList>
    </citation>
    <scope>NUCLEOTIDE SEQUENCE [LARGE SCALE GENOMIC DNA]</scope>
    <source>
        <strain evidence="2 3">JCM14086</strain>
    </source>
</reference>
<feature type="coiled-coil region" evidence="1">
    <location>
        <begin position="3"/>
        <end position="30"/>
    </location>
</feature>
<proteinExistence type="predicted"/>
<dbReference type="AlphaFoldDB" id="A0A7X1AV58"/>
<name>A0A7X1AV58_9BACT</name>
<accession>A0A7X1AV58</accession>
<sequence>MQIRHLKEAVADARREYLFWQKQRAGLEKEFAEEFEAAIRAISLSPDGYVRVSKKRELRRFYEKRFHTQIIYEHLPEENLLQIVRVYNARMNPFRFVPEE</sequence>
<keyword evidence="1" id="KW-0175">Coiled coil</keyword>
<gene>
    <name evidence="2" type="ORF">H5P30_02195</name>
</gene>
<comment type="caution">
    <text evidence="2">The sequence shown here is derived from an EMBL/GenBank/DDBJ whole genome shotgun (WGS) entry which is preliminary data.</text>
</comment>
<dbReference type="EMBL" id="JACHVA010000026">
    <property type="protein sequence ID" value="MBC2600586.1"/>
    <property type="molecule type" value="Genomic_DNA"/>
</dbReference>
<evidence type="ECO:0000313" key="3">
    <source>
        <dbReference type="Proteomes" id="UP000525652"/>
    </source>
</evidence>
<dbReference type="InterPro" id="IPR035093">
    <property type="entry name" value="RelE/ParE_toxin_dom_sf"/>
</dbReference>
<evidence type="ECO:0000313" key="2">
    <source>
        <dbReference type="EMBL" id="MBC2600586.1"/>
    </source>
</evidence>
<evidence type="ECO:0000256" key="1">
    <source>
        <dbReference type="SAM" id="Coils"/>
    </source>
</evidence>
<protein>
    <recommendedName>
        <fullName evidence="4">Type II toxin-antitoxin system RelE/ParE family toxin</fullName>
    </recommendedName>
</protein>
<dbReference type="Proteomes" id="UP000525652">
    <property type="component" value="Unassembled WGS sequence"/>
</dbReference>
<organism evidence="2 3">
    <name type="scientific">Puniceicoccus vermicola</name>
    <dbReference type="NCBI Taxonomy" id="388746"/>
    <lineage>
        <taxon>Bacteria</taxon>
        <taxon>Pseudomonadati</taxon>
        <taxon>Verrucomicrobiota</taxon>
        <taxon>Opitutia</taxon>
        <taxon>Puniceicoccales</taxon>
        <taxon>Puniceicoccaceae</taxon>
        <taxon>Puniceicoccus</taxon>
    </lineage>
</organism>
<keyword evidence="3" id="KW-1185">Reference proteome</keyword>
<evidence type="ECO:0008006" key="4">
    <source>
        <dbReference type="Google" id="ProtNLM"/>
    </source>
</evidence>
<dbReference type="RefSeq" id="WP_185691330.1">
    <property type="nucleotide sequence ID" value="NZ_JACHVA010000026.1"/>
</dbReference>